<dbReference type="Pfam" id="PF13439">
    <property type="entry name" value="Glyco_transf_4"/>
    <property type="match status" value="1"/>
</dbReference>
<dbReference type="InterPro" id="IPR028098">
    <property type="entry name" value="Glyco_trans_4-like_N"/>
</dbReference>
<keyword evidence="1 4" id="KW-0808">Transferase</keyword>
<dbReference type="Proteomes" id="UP000284366">
    <property type="component" value="Unassembled WGS sequence"/>
</dbReference>
<dbReference type="Gene3D" id="3.40.50.2000">
    <property type="entry name" value="Glycogen Phosphorylase B"/>
    <property type="match status" value="2"/>
</dbReference>
<evidence type="ECO:0000259" key="3">
    <source>
        <dbReference type="Pfam" id="PF13439"/>
    </source>
</evidence>
<dbReference type="Pfam" id="PF00534">
    <property type="entry name" value="Glycos_transf_1"/>
    <property type="match status" value="1"/>
</dbReference>
<evidence type="ECO:0000313" key="5">
    <source>
        <dbReference type="Proteomes" id="UP000284366"/>
    </source>
</evidence>
<feature type="domain" description="Glycosyltransferase subfamily 4-like N-terminal" evidence="3">
    <location>
        <begin position="18"/>
        <end position="175"/>
    </location>
</feature>
<proteinExistence type="predicted"/>
<evidence type="ECO:0000313" key="4">
    <source>
        <dbReference type="EMBL" id="RGV52597.1"/>
    </source>
</evidence>
<gene>
    <name evidence="4" type="ORF">DWW09_11615</name>
</gene>
<sequence>MQKKILITFLFKEGAGPVFTLEMARGLAQNGCEVHALLSSKISNKKDWENEKAFKSITFIETGTRKTAVQATIDFFLIKRHTLTRKFQNQTFDYIISTFYHPWSTTIFKCFKATKKIVICHDPIHHSGVGLLERWLTTHYIKAASDIIVLTQSFIPIVEKRFGYSKEHIHYMPHGRMSIYKQSTITPLTDCKNINFLFFGRIEEYKGLFILAEAYKKLTQSYSNISLTVAGSGDFSKYHAIFKELPQVKIINRYIADTEIDDYFSVPNTILVLPYLDASQSGVIPIALEYGVPIIASNTGGLKEQMDNGNLGLFSTPGDADSLMKQMEYFLIHPDFYIKEKKKASVYLQSLNWDTVTQKIIQI</sequence>
<reference evidence="4 5" key="1">
    <citation type="submission" date="2018-08" db="EMBL/GenBank/DDBJ databases">
        <title>A genome reference for cultivated species of the human gut microbiota.</title>
        <authorList>
            <person name="Zou Y."/>
            <person name="Xue W."/>
            <person name="Luo G."/>
        </authorList>
    </citation>
    <scope>NUCLEOTIDE SEQUENCE [LARGE SCALE GENOMIC DNA]</scope>
    <source>
        <strain evidence="4 5">AF14-27</strain>
    </source>
</reference>
<accession>A0A412Y574</accession>
<comment type="caution">
    <text evidence="4">The sequence shown here is derived from an EMBL/GenBank/DDBJ whole genome shotgun (WGS) entry which is preliminary data.</text>
</comment>
<dbReference type="EMBL" id="QRZG01000019">
    <property type="protein sequence ID" value="RGV52597.1"/>
    <property type="molecule type" value="Genomic_DNA"/>
</dbReference>
<dbReference type="GO" id="GO:0016757">
    <property type="term" value="F:glycosyltransferase activity"/>
    <property type="evidence" value="ECO:0007669"/>
    <property type="project" value="InterPro"/>
</dbReference>
<name>A0A412Y574_9BACE</name>
<dbReference type="SUPFAM" id="SSF53756">
    <property type="entry name" value="UDP-Glycosyltransferase/glycogen phosphorylase"/>
    <property type="match status" value="1"/>
</dbReference>
<dbReference type="GO" id="GO:0009103">
    <property type="term" value="P:lipopolysaccharide biosynthetic process"/>
    <property type="evidence" value="ECO:0007669"/>
    <property type="project" value="TreeGrafter"/>
</dbReference>
<evidence type="ECO:0000256" key="1">
    <source>
        <dbReference type="ARBA" id="ARBA00022679"/>
    </source>
</evidence>
<protein>
    <submittedName>
        <fullName evidence="4">Glycosyltransferase</fullName>
    </submittedName>
</protein>
<feature type="domain" description="Glycosyl transferase family 1" evidence="2">
    <location>
        <begin position="194"/>
        <end position="335"/>
    </location>
</feature>
<dbReference type="InterPro" id="IPR001296">
    <property type="entry name" value="Glyco_trans_1"/>
</dbReference>
<organism evidence="4 5">
    <name type="scientific">Bacteroides clarus</name>
    <dbReference type="NCBI Taxonomy" id="626929"/>
    <lineage>
        <taxon>Bacteria</taxon>
        <taxon>Pseudomonadati</taxon>
        <taxon>Bacteroidota</taxon>
        <taxon>Bacteroidia</taxon>
        <taxon>Bacteroidales</taxon>
        <taxon>Bacteroidaceae</taxon>
        <taxon>Bacteroides</taxon>
    </lineage>
</organism>
<dbReference type="AlphaFoldDB" id="A0A412Y574"/>
<dbReference type="PANTHER" id="PTHR46401:SF2">
    <property type="entry name" value="GLYCOSYLTRANSFERASE WBBK-RELATED"/>
    <property type="match status" value="1"/>
</dbReference>
<dbReference type="RefSeq" id="WP_117858478.1">
    <property type="nucleotide sequence ID" value="NZ_JANEZV010000006.1"/>
</dbReference>
<dbReference type="CDD" id="cd03801">
    <property type="entry name" value="GT4_PimA-like"/>
    <property type="match status" value="1"/>
</dbReference>
<evidence type="ECO:0000259" key="2">
    <source>
        <dbReference type="Pfam" id="PF00534"/>
    </source>
</evidence>
<dbReference type="PANTHER" id="PTHR46401">
    <property type="entry name" value="GLYCOSYLTRANSFERASE WBBK-RELATED"/>
    <property type="match status" value="1"/>
</dbReference>